<protein>
    <submittedName>
        <fullName evidence="1">370R</fullName>
    </submittedName>
</protein>
<reference evidence="1 2" key="13">
    <citation type="journal article" date="1998" name="Virus Genes">
        <title>Identification of a thymidylate synthase gene within the genome of Chilo iridescent virus.</title>
        <authorList>
            <person name="Muller K."/>
            <person name="Tidona C.A."/>
            <person name="Bahr U."/>
            <person name="Darai G."/>
        </authorList>
    </citation>
    <scope>NUCLEOTIDE SEQUENCE [LARGE SCALE GENOMIC DNA]</scope>
</reference>
<reference evidence="1 2" key="11">
    <citation type="journal article" date="1994" name="Virus Genes">
        <title>Chilo iridescent virus encodes a putative helicase belonging to a distinct family within the "DEAD/H" superfamily: implications for the evolution of large DNA viruses.</title>
        <authorList>
            <person name="Sonntag K.C."/>
            <person name="Schnitzler P."/>
            <person name="Koonin E.V."/>
            <person name="Darai G."/>
        </authorList>
    </citation>
    <scope>NUCLEOTIDE SEQUENCE [LARGE SCALE GENOMIC DNA]</scope>
</reference>
<reference evidence="1 2" key="1">
    <citation type="journal article" date="1984" name="J. Virol.">
        <title>DNA analysis of insect iridescent virus 6: evidence for circular permutation and terminal redundancy.</title>
        <authorList>
            <person name="Delius H."/>
            <person name="Darai G."/>
            <person name="Fluegel R.M."/>
        </authorList>
    </citation>
    <scope>NUCLEOTIDE SEQUENCE [LARGE SCALE GENOMIC DNA]</scope>
</reference>
<reference evidence="1 2" key="5">
    <citation type="journal article" date="1992" name="Virus Genes">
        <title>Identification and mapping of origins of DNA replication within the DNA sequences of the genome of insect iridescent virus type 6.</title>
        <authorList>
            <person name="Handermann M."/>
            <person name="Schnitzler P."/>
            <person name="Rosen-Wolff A."/>
            <person name="Raab K."/>
            <person name="Sonntag K.C."/>
            <person name="Darai G."/>
        </authorList>
    </citation>
    <scope>NUCLEOTIDE SEQUENCE [LARGE SCALE GENOMIC DNA]</scope>
</reference>
<dbReference type="Proteomes" id="UP000001359">
    <property type="component" value="Segment"/>
</dbReference>
<sequence length="44" mass="4900">MSLSFEAIPCIIFFLYKYAQKASASIGACMKGVFIIFNKILSFS</sequence>
<evidence type="ECO:0000313" key="1">
    <source>
        <dbReference type="EMBL" id="AAK82230.1"/>
    </source>
</evidence>
<reference evidence="1 2" key="2">
    <citation type="journal article" date="1986" name="Med. Microbiol. Immunol.">
        <title>Insect iridescent virus type 6 induced toxic degenerative hepatitis in mice.</title>
        <authorList>
            <person name="Lorbacher de Ruiz H."/>
            <person name="Gelderblom H."/>
            <person name="Hofmann W."/>
            <person name="Darai G."/>
        </authorList>
    </citation>
    <scope>NUCLEOTIDE SEQUENCE [LARGE SCALE GENOMIC DNA]</scope>
</reference>
<organismHost>
    <name type="scientific">Chilo suppressalis</name>
    <name type="common">Asiatic rice borer moth</name>
    <dbReference type="NCBI Taxonomy" id="168631"/>
</organismHost>
<reference evidence="1 2" key="6">
    <citation type="journal article" date="1992" name="Virus Genes">
        <title>Characterization of the third origin of DNA replication of the genome of insect iridescent virus type 6.</title>
        <authorList>
            <person name="Sonntag K.C."/>
            <person name="Darai G."/>
        </authorList>
    </citation>
    <scope>NUCLEOTIDE SEQUENCE [LARGE SCALE GENOMIC DNA]</scope>
</reference>
<dbReference type="GeneID" id="1733284"/>
<organismHost>
    <name type="scientific">Gryllus bimaculatus</name>
    <name type="common">Two-spotted cricket</name>
    <dbReference type="NCBI Taxonomy" id="6999"/>
</organismHost>
<organismHost>
    <name type="scientific">Acheta domesticus</name>
    <name type="common">House cricket</name>
    <dbReference type="NCBI Taxonomy" id="6997"/>
</organismHost>
<dbReference type="RefSeq" id="NP_149833.1">
    <property type="nucleotide sequence ID" value="NC_003038.1"/>
</dbReference>
<reference evidence="1 2" key="3">
    <citation type="journal article" date="1987" name="Virology">
        <title>Molecular cloning and physical mapping of the genome of insect iridescent virus type 6: further evidence for circular permutation of the viral genome.</title>
        <authorList>
            <person name="Schnitzler P."/>
            <person name="Soltau J.B."/>
            <person name="Fischer M."/>
            <person name="Reisner H."/>
            <person name="Scholz J."/>
            <person name="Delius H."/>
            <person name="Darai G."/>
        </authorList>
    </citation>
    <scope>NUCLEOTIDE SEQUENCE [LARGE SCALE GENOMIC DNA]</scope>
</reference>
<reference evidence="1 2" key="4">
    <citation type="journal article" date="1988" name="Virology">
        <title>Identification and characterization of the repetitive DNA element in the genome of insect iridescent virus type 6.</title>
        <authorList>
            <person name="Fischer M."/>
            <person name="Schnitzler P."/>
            <person name="Delius H."/>
            <person name="Darai G."/>
        </authorList>
    </citation>
    <scope>NUCLEOTIDE SEQUENCE [LARGE SCALE GENOMIC DNA]</scope>
</reference>
<organism evidence="1 2">
    <name type="scientific">Invertebrate iridescent virus 6</name>
    <name type="common">IIV-6</name>
    <name type="synonym">Chilo iridescent virus</name>
    <dbReference type="NCBI Taxonomy" id="176652"/>
    <lineage>
        <taxon>Viruses</taxon>
        <taxon>Varidnaviria</taxon>
        <taxon>Bamfordvirae</taxon>
        <taxon>Nucleocytoviricota</taxon>
        <taxon>Megaviricetes</taxon>
        <taxon>Pimascovirales</taxon>
        <taxon>Pimascovirales incertae sedis</taxon>
        <taxon>Iridoviridae</taxon>
        <taxon>Betairidovirinae</taxon>
        <taxon>Iridovirus</taxon>
        <taxon>Iridovirus chilo1</taxon>
    </lineage>
</organism>
<reference evidence="1 2" key="14">
    <citation type="journal article" date="1999" name="Virus Genes">
        <title>Identification of a gene cluster within the genome of Chilo iridescent virus encoding enzymes involved in viral DNA replication and processing.</title>
        <authorList>
            <person name="Muller K."/>
            <person name="Tidona C.A."/>
            <person name="Darai G."/>
        </authorList>
    </citation>
    <scope>NUCLEOTIDE SEQUENCE [LARGE SCALE GENOMIC DNA]</scope>
</reference>
<organismHost>
    <name type="scientific">Spodoptera frugiperda</name>
    <name type="common">Fall armyworm</name>
    <dbReference type="NCBI Taxonomy" id="7108"/>
</organismHost>
<accession>Q91FF4</accession>
<reference evidence="1 2" key="7">
    <citation type="journal article" date="1993" name="J. Gen. Virol.">
        <title>Identification of the gene encoding the major capsid protein of insect iridescent virus type 6 by polymerase chain reaction.</title>
        <authorList>
            <person name="Stohwasser R."/>
            <person name="Raab K."/>
            <person name="Schnitzler P."/>
            <person name="Janssen W."/>
            <person name="Darai G."/>
        </authorList>
    </citation>
    <scope>NUCLEOTIDE SEQUENCE [LARGE SCALE GENOMIC DNA]</scope>
</reference>
<name>Q91FF4_IIV6</name>
<evidence type="ECO:0000313" key="2">
    <source>
        <dbReference type="Proteomes" id="UP000001359"/>
    </source>
</evidence>
<proteinExistence type="predicted"/>
<dbReference type="KEGG" id="vg:1733284"/>
<reference evidence="1 2" key="9">
    <citation type="journal article" date="1994" name="J. Gen. Virol.">
        <title>Insect iridescent virus type 6 encodes a polypeptide related to the largest subunit of eukaryotic RNA polymerase II.</title>
        <authorList>
            <person name="Schnitzler P."/>
            <person name="Sonntag K.C."/>
            <person name="Muller M."/>
            <person name="Janssen W."/>
            <person name="Bugert J.J."/>
            <person name="Koonin E.V."/>
            <person name="Darai G."/>
        </authorList>
    </citation>
    <scope>NUCLEOTIDE SEQUENCE [LARGE SCALE GENOMIC DNA]</scope>
</reference>
<dbReference type="EMBL" id="AF303741">
    <property type="protein sequence ID" value="AAK82230.1"/>
    <property type="molecule type" value="Genomic_DNA"/>
</dbReference>
<keyword evidence="2" id="KW-1185">Reference proteome</keyword>
<organismHost>
    <name type="scientific">Gryllus campestris</name>
    <dbReference type="NCBI Taxonomy" id="58607"/>
</organismHost>
<reference evidence="1 2" key="12">
    <citation type="journal article" date="1997" name="Virus Genes">
        <title>The DNA sequence of Chilo iridescent virus between the genome coordinates 0.101 and 0.391; similarities in coding strategy between insect and vertebrate iridoviruses.</title>
        <authorList>
            <person name="Bahr U."/>
            <person name="Tidona C.A."/>
            <person name="Darai G."/>
        </authorList>
    </citation>
    <scope>NUCLEOTIDE SEQUENCE [LARGE SCALE GENOMIC DNA]</scope>
</reference>
<reference evidence="1 2" key="10">
    <citation type="journal article" date="1994" name="Nucleic Acids Res.">
        <title>Identification of genes encoding zinc finger proteins, non-histone chromosomal HMG protein homologue, and a putative GTP phosphohydrolase in the genome of Chilo iridescent virus.</title>
        <authorList>
            <person name="Schnitzler P."/>
            <person name="Hug M."/>
            <person name="Handermann M."/>
            <person name="Janssen W."/>
            <person name="Koonin E.V."/>
            <person name="Delius H."/>
            <person name="Darai C."/>
        </authorList>
    </citation>
    <scope>NUCLEOTIDE SEQUENCE [LARGE SCALE GENOMIC DNA]</scope>
</reference>
<reference evidence="1 2" key="15">
    <citation type="journal article" date="2001" name="Virology">
        <title>Analysis of the first complete DNA sequence of an invertebrate iridovirus: coding strategy of the genome of Chilo iridescent virus.</title>
        <authorList>
            <person name="Jakob N.J."/>
            <person name="Muller K."/>
            <person name="Bahr U."/>
            <person name="Darai G."/>
        </authorList>
    </citation>
    <scope>NUCLEOTIDE SEQUENCE [LARGE SCALE GENOMIC DNA]</scope>
</reference>
<reference evidence="1 2" key="8">
    <citation type="journal article" date="1994" name="Intervirology">
        <title>Identification of the primary structure and the coding capacity of the genome of insect iridescent virus type 6 between the genome coordinates 0.310 and 0.347 (7990 bp).</title>
        <authorList>
            <person name="Sonntag K.C."/>
            <person name="Schnitzler P."/>
            <person name="Janssen W."/>
            <person name="Darai G."/>
        </authorList>
    </citation>
    <scope>NUCLEOTIDE SEQUENCE [LARGE SCALE GENOMIC DNA]</scope>
</reference>